<dbReference type="EMBL" id="CP126210">
    <property type="protein sequence ID" value="WIA11547.1"/>
    <property type="molecule type" value="Genomic_DNA"/>
</dbReference>
<dbReference type="Pfam" id="PF21547">
    <property type="entry name" value="TTI1"/>
    <property type="match status" value="1"/>
</dbReference>
<dbReference type="PANTHER" id="PTHR18460:SF3">
    <property type="entry name" value="TELO2-INTERACTING PROTEIN 1 HOMOLOG"/>
    <property type="match status" value="1"/>
</dbReference>
<organism evidence="1 2">
    <name type="scientific">Tetradesmus obliquus</name>
    <name type="common">Green alga</name>
    <name type="synonym">Acutodesmus obliquus</name>
    <dbReference type="NCBI Taxonomy" id="3088"/>
    <lineage>
        <taxon>Eukaryota</taxon>
        <taxon>Viridiplantae</taxon>
        <taxon>Chlorophyta</taxon>
        <taxon>core chlorophytes</taxon>
        <taxon>Chlorophyceae</taxon>
        <taxon>CS clade</taxon>
        <taxon>Sphaeropleales</taxon>
        <taxon>Scenedesmaceae</taxon>
        <taxon>Tetradesmus</taxon>
    </lineage>
</organism>
<sequence>MKNDRAAEAALQCVLALLQRVQGLEQDQVLPVLQAAARLLALPPGAATEEMRLKAVVGAVGGGPRLAFFLPGLASGLAKQLLAAVPPAAGVPVTGAASSSSSTALILQYLSSFESYKACAGLARALGRAARLADAQLQPAAGAGDSNALKLLPRLWGLPTSQAGAAVDAAAAAAADPASRQQLPAQVLGANALLLRCLIDCTGSIARCAGTRFSSNTKLLRGALLPLFEHLAGPCPLVAAAAGTALASICRHCGYPLGLGQLVGQNADYVVDGVCKRLRSLQQHPRAPQLLAALLQEAGVAAQLLPLLAEPLRAALSVS</sequence>
<dbReference type="InterPro" id="IPR049362">
    <property type="entry name" value="TTI1_rpt"/>
</dbReference>
<protein>
    <submittedName>
        <fullName evidence="1">Uncharacterized protein</fullName>
    </submittedName>
</protein>
<dbReference type="PANTHER" id="PTHR18460">
    <property type="entry name" value="TEL2 INTERACTING PROTEIN 1 TTI1 FAMILY MEMBER"/>
    <property type="match status" value="1"/>
</dbReference>
<accession>A0ABY8TRC0</accession>
<keyword evidence="2" id="KW-1185">Reference proteome</keyword>
<gene>
    <name evidence="1" type="ORF">OEZ85_011656</name>
</gene>
<evidence type="ECO:0000313" key="1">
    <source>
        <dbReference type="EMBL" id="WIA11547.1"/>
    </source>
</evidence>
<proteinExistence type="predicted"/>
<dbReference type="Gene3D" id="1.25.10.10">
    <property type="entry name" value="Leucine-rich Repeat Variant"/>
    <property type="match status" value="1"/>
</dbReference>
<reference evidence="1 2" key="1">
    <citation type="submission" date="2023-05" db="EMBL/GenBank/DDBJ databases">
        <title>A 100% complete, gapless, phased diploid assembly of the Scenedesmus obliquus UTEX 3031 genome.</title>
        <authorList>
            <person name="Biondi T.C."/>
            <person name="Hanschen E.R."/>
            <person name="Kwon T."/>
            <person name="Eng W."/>
            <person name="Kruse C.P.S."/>
            <person name="Koehler S.I."/>
            <person name="Kunde Y."/>
            <person name="Gleasner C.D."/>
            <person name="You Mak K.T."/>
            <person name="Polle J."/>
            <person name="Hovde B.T."/>
            <person name="Starkenburg S.R."/>
        </authorList>
    </citation>
    <scope>NUCLEOTIDE SEQUENCE [LARGE SCALE GENOMIC DNA]</scope>
    <source>
        <strain evidence="1 2">DOE0152z</strain>
    </source>
</reference>
<dbReference type="Proteomes" id="UP001244341">
    <property type="component" value="Chromosome 3b"/>
</dbReference>
<evidence type="ECO:0000313" key="2">
    <source>
        <dbReference type="Proteomes" id="UP001244341"/>
    </source>
</evidence>
<dbReference type="InterPro" id="IPR011989">
    <property type="entry name" value="ARM-like"/>
</dbReference>
<dbReference type="InterPro" id="IPR052587">
    <property type="entry name" value="TELO2-interacting_protein_1"/>
</dbReference>
<name>A0ABY8TRC0_TETOB</name>